<organism evidence="2 3">
    <name type="scientific">Dipteronia dyeriana</name>
    <dbReference type="NCBI Taxonomy" id="168575"/>
    <lineage>
        <taxon>Eukaryota</taxon>
        <taxon>Viridiplantae</taxon>
        <taxon>Streptophyta</taxon>
        <taxon>Embryophyta</taxon>
        <taxon>Tracheophyta</taxon>
        <taxon>Spermatophyta</taxon>
        <taxon>Magnoliopsida</taxon>
        <taxon>eudicotyledons</taxon>
        <taxon>Gunneridae</taxon>
        <taxon>Pentapetalae</taxon>
        <taxon>rosids</taxon>
        <taxon>malvids</taxon>
        <taxon>Sapindales</taxon>
        <taxon>Sapindaceae</taxon>
        <taxon>Hippocastanoideae</taxon>
        <taxon>Acereae</taxon>
        <taxon>Dipteronia</taxon>
    </lineage>
</organism>
<feature type="region of interest" description="Disordered" evidence="1">
    <location>
        <begin position="56"/>
        <end position="77"/>
    </location>
</feature>
<dbReference type="EMBL" id="JANJYI010000003">
    <property type="protein sequence ID" value="KAK2656254.1"/>
    <property type="molecule type" value="Genomic_DNA"/>
</dbReference>
<accession>A0AAD9XB59</accession>
<protein>
    <submittedName>
        <fullName evidence="2">Uncharacterized protein</fullName>
    </submittedName>
</protein>
<reference evidence="2" key="1">
    <citation type="journal article" date="2023" name="Plant J.">
        <title>Genome sequences and population genomics provide insights into the demographic history, inbreeding, and mutation load of two 'living fossil' tree species of Dipteronia.</title>
        <authorList>
            <person name="Feng Y."/>
            <person name="Comes H.P."/>
            <person name="Chen J."/>
            <person name="Zhu S."/>
            <person name="Lu R."/>
            <person name="Zhang X."/>
            <person name="Li P."/>
            <person name="Qiu J."/>
            <person name="Olsen K.M."/>
            <person name="Qiu Y."/>
        </authorList>
    </citation>
    <scope>NUCLEOTIDE SEQUENCE</scope>
    <source>
        <strain evidence="2">KIB01</strain>
    </source>
</reference>
<feature type="compositionally biased region" description="Polar residues" evidence="1">
    <location>
        <begin position="56"/>
        <end position="73"/>
    </location>
</feature>
<proteinExistence type="predicted"/>
<name>A0AAD9XB59_9ROSI</name>
<sequence length="174" mass="19479">MEFAVKVVGSESVTVELEEKRWWVRNMGEMKRKAKTVIALTEELLATTKQNAISRSDFGTSTSESLSLPQSKGNGMEPESISFDHEKFAMGTNVQDVYSEDGEWFVDPTNVRPLEFNDLLEADKVAEDTKKAIKRNTEQAIAIDFQSRSLPIKLNIILENLEDVLLVVTGLLVA</sequence>
<evidence type="ECO:0000313" key="2">
    <source>
        <dbReference type="EMBL" id="KAK2656254.1"/>
    </source>
</evidence>
<comment type="caution">
    <text evidence="2">The sequence shown here is derived from an EMBL/GenBank/DDBJ whole genome shotgun (WGS) entry which is preliminary data.</text>
</comment>
<keyword evidence="3" id="KW-1185">Reference proteome</keyword>
<evidence type="ECO:0000313" key="3">
    <source>
        <dbReference type="Proteomes" id="UP001280121"/>
    </source>
</evidence>
<dbReference type="AlphaFoldDB" id="A0AAD9XB59"/>
<evidence type="ECO:0000256" key="1">
    <source>
        <dbReference type="SAM" id="MobiDB-lite"/>
    </source>
</evidence>
<dbReference type="Proteomes" id="UP001280121">
    <property type="component" value="Unassembled WGS sequence"/>
</dbReference>
<gene>
    <name evidence="2" type="ORF">Ddye_009306</name>
</gene>